<dbReference type="GO" id="GO:0046872">
    <property type="term" value="F:metal ion binding"/>
    <property type="evidence" value="ECO:0007669"/>
    <property type="project" value="UniProtKB-KW"/>
</dbReference>
<feature type="domain" description="Cytochrome c" evidence="7">
    <location>
        <begin position="165"/>
        <end position="246"/>
    </location>
</feature>
<keyword evidence="3 6" id="KW-0479">Metal-binding</keyword>
<protein>
    <submittedName>
        <fullName evidence="8">Cytochrome c4</fullName>
    </submittedName>
</protein>
<dbReference type="InterPro" id="IPR050597">
    <property type="entry name" value="Cytochrome_c_Oxidase_Subunit"/>
</dbReference>
<keyword evidence="4" id="KW-0249">Electron transport</keyword>
<organism evidence="8 9">
    <name type="scientific">Billgrantia pellis</name>
    <dbReference type="NCBI Taxonomy" id="2606936"/>
    <lineage>
        <taxon>Bacteria</taxon>
        <taxon>Pseudomonadati</taxon>
        <taxon>Pseudomonadota</taxon>
        <taxon>Gammaproteobacteria</taxon>
        <taxon>Oceanospirillales</taxon>
        <taxon>Halomonadaceae</taxon>
        <taxon>Billgrantia</taxon>
    </lineage>
</organism>
<keyword evidence="9" id="KW-1185">Reference proteome</keyword>
<evidence type="ECO:0000256" key="3">
    <source>
        <dbReference type="ARBA" id="ARBA00022723"/>
    </source>
</evidence>
<dbReference type="GO" id="GO:0009055">
    <property type="term" value="F:electron transfer activity"/>
    <property type="evidence" value="ECO:0007669"/>
    <property type="project" value="InterPro"/>
</dbReference>
<dbReference type="GO" id="GO:0020037">
    <property type="term" value="F:heme binding"/>
    <property type="evidence" value="ECO:0007669"/>
    <property type="project" value="InterPro"/>
</dbReference>
<dbReference type="PANTHER" id="PTHR33751">
    <property type="entry name" value="CBB3-TYPE CYTOCHROME C OXIDASE SUBUNIT FIXP"/>
    <property type="match status" value="1"/>
</dbReference>
<dbReference type="AlphaFoldDB" id="A0A7V7G159"/>
<reference evidence="8 9" key="1">
    <citation type="submission" date="2019-08" db="EMBL/GenBank/DDBJ databases">
        <title>Bioinformatics analysis of the strain L3 and L5.</title>
        <authorList>
            <person name="Li X."/>
        </authorList>
    </citation>
    <scope>NUCLEOTIDE SEQUENCE [LARGE SCALE GENOMIC DNA]</scope>
    <source>
        <strain evidence="8 9">L5</strain>
    </source>
</reference>
<sequence length="248" mass="27491">MPSRGGRSTFYRCRTALCWFPTSRTARSTVSATTLPTMWSEAMCRHACAPGRRALVLSWLCSGLLAAEAKSQEGPAAGLPLEEQVQVCGACHGENGNAVEAGVPSLAGQPALAFTNQLIYFRERLRRSEIMTPQAQGLSDEEIQALAKHYATRPLSPPDGKPDEALVERGRELAHEHRCASCHRSDFSGQEQMPRLAHQREDYLAQAMRDYRERTRGGPDTTMVEILRNVDDEEIDALAHFLAHFERG</sequence>
<proteinExistence type="predicted"/>
<accession>A0A7V7G159</accession>
<dbReference type="Pfam" id="PF13442">
    <property type="entry name" value="Cytochrome_CBB3"/>
    <property type="match status" value="1"/>
</dbReference>
<evidence type="ECO:0000256" key="5">
    <source>
        <dbReference type="ARBA" id="ARBA00023004"/>
    </source>
</evidence>
<evidence type="ECO:0000256" key="4">
    <source>
        <dbReference type="ARBA" id="ARBA00022982"/>
    </source>
</evidence>
<evidence type="ECO:0000259" key="7">
    <source>
        <dbReference type="PROSITE" id="PS51007"/>
    </source>
</evidence>
<dbReference type="EMBL" id="VTPY01000003">
    <property type="protein sequence ID" value="KAA0012504.1"/>
    <property type="molecule type" value="Genomic_DNA"/>
</dbReference>
<dbReference type="Pfam" id="PF00034">
    <property type="entry name" value="Cytochrom_C"/>
    <property type="match status" value="1"/>
</dbReference>
<feature type="domain" description="Cytochrome c" evidence="7">
    <location>
        <begin position="69"/>
        <end position="154"/>
    </location>
</feature>
<dbReference type="Proteomes" id="UP000486760">
    <property type="component" value="Unassembled WGS sequence"/>
</dbReference>
<evidence type="ECO:0000313" key="9">
    <source>
        <dbReference type="Proteomes" id="UP000486760"/>
    </source>
</evidence>
<dbReference type="Gene3D" id="1.10.760.10">
    <property type="entry name" value="Cytochrome c-like domain"/>
    <property type="match status" value="2"/>
</dbReference>
<keyword evidence="5 6" id="KW-0408">Iron</keyword>
<dbReference type="PROSITE" id="PS51007">
    <property type="entry name" value="CYTC"/>
    <property type="match status" value="2"/>
</dbReference>
<dbReference type="InterPro" id="IPR036909">
    <property type="entry name" value="Cyt_c-like_dom_sf"/>
</dbReference>
<keyword evidence="2 6" id="KW-0349">Heme</keyword>
<dbReference type="SUPFAM" id="SSF46626">
    <property type="entry name" value="Cytochrome c"/>
    <property type="match status" value="2"/>
</dbReference>
<keyword evidence="1" id="KW-0813">Transport</keyword>
<evidence type="ECO:0000313" key="8">
    <source>
        <dbReference type="EMBL" id="KAA0012504.1"/>
    </source>
</evidence>
<gene>
    <name evidence="8" type="ORF">F0A17_06010</name>
</gene>
<dbReference type="InterPro" id="IPR009056">
    <property type="entry name" value="Cyt_c-like_dom"/>
</dbReference>
<evidence type="ECO:0000256" key="1">
    <source>
        <dbReference type="ARBA" id="ARBA00022448"/>
    </source>
</evidence>
<dbReference type="PANTHER" id="PTHR33751:SF9">
    <property type="entry name" value="CYTOCHROME C4"/>
    <property type="match status" value="1"/>
</dbReference>
<comment type="caution">
    <text evidence="8">The sequence shown here is derived from an EMBL/GenBank/DDBJ whole genome shotgun (WGS) entry which is preliminary data.</text>
</comment>
<name>A0A7V7G159_9GAMM</name>
<evidence type="ECO:0000256" key="2">
    <source>
        <dbReference type="ARBA" id="ARBA00022617"/>
    </source>
</evidence>
<evidence type="ECO:0000256" key="6">
    <source>
        <dbReference type="PROSITE-ProRule" id="PRU00433"/>
    </source>
</evidence>